<name>A0AAC9L8Y0_9PSEU</name>
<dbReference type="Proteomes" id="UP000185511">
    <property type="component" value="Chromosome"/>
</dbReference>
<accession>A0AAC9L8Y0</accession>
<dbReference type="RefSeq" id="WP_157434048.1">
    <property type="nucleotide sequence ID" value="NZ_CP016076.1"/>
</dbReference>
<gene>
    <name evidence="2" type="ORF">UA74_07395</name>
</gene>
<dbReference type="EMBL" id="CP016076">
    <property type="protein sequence ID" value="APU13548.1"/>
    <property type="molecule type" value="Genomic_DNA"/>
</dbReference>
<evidence type="ECO:0000256" key="1">
    <source>
        <dbReference type="SAM" id="MobiDB-lite"/>
    </source>
</evidence>
<protein>
    <submittedName>
        <fullName evidence="2">Uncharacterized protein</fullName>
    </submittedName>
</protein>
<evidence type="ECO:0000313" key="2">
    <source>
        <dbReference type="EMBL" id="APU13548.1"/>
    </source>
</evidence>
<proteinExistence type="predicted"/>
<dbReference type="KEGG" id="acad:UA74_07395"/>
<organism evidence="2 3">
    <name type="scientific">Actinoalloteichus fjordicus</name>
    <dbReference type="NCBI Taxonomy" id="1612552"/>
    <lineage>
        <taxon>Bacteria</taxon>
        <taxon>Bacillati</taxon>
        <taxon>Actinomycetota</taxon>
        <taxon>Actinomycetes</taxon>
        <taxon>Pseudonocardiales</taxon>
        <taxon>Pseudonocardiaceae</taxon>
        <taxon>Actinoalloteichus</taxon>
    </lineage>
</organism>
<evidence type="ECO:0000313" key="3">
    <source>
        <dbReference type="Proteomes" id="UP000185511"/>
    </source>
</evidence>
<dbReference type="AlphaFoldDB" id="A0AAC9L8Y0"/>
<sequence>MTETPEPPDAPEQPDSPEHPATSPNSADAAGPTPSRPPTQHHEACPARATEPMLIEQITLPTVGLICQRHAVFVNAGEPVPAEGARALALCGVPLTLGPAPQEMLPGVPAEVVDCADCQAIIWNKPDARPVDVRQRLCIRRVGTVDVHLVDAAGLTAVTMTALCGAVFHLGDALEQLAPGAGAPCTRCLLAS</sequence>
<keyword evidence="3" id="KW-1185">Reference proteome</keyword>
<feature type="region of interest" description="Disordered" evidence="1">
    <location>
        <begin position="1"/>
        <end position="46"/>
    </location>
</feature>
<feature type="compositionally biased region" description="Pro residues" evidence="1">
    <location>
        <begin position="1"/>
        <end position="11"/>
    </location>
</feature>
<reference evidence="3" key="1">
    <citation type="submission" date="2016-06" db="EMBL/GenBank/DDBJ databases">
        <title>Complete genome sequence of Actinoalloteichus fjordicus DSM 46855 (=ADI127-17), type strain of the new species Actinoalloteichus fjordicus.</title>
        <authorList>
            <person name="Ruckert C."/>
            <person name="Nouioui I."/>
            <person name="Willmese J."/>
            <person name="van Wezel G."/>
            <person name="Klenk H.-P."/>
            <person name="Kalinowski J."/>
            <person name="Zotchev S.B."/>
        </authorList>
    </citation>
    <scope>NUCLEOTIDE SEQUENCE [LARGE SCALE GENOMIC DNA]</scope>
    <source>
        <strain evidence="3">ADI127-7</strain>
    </source>
</reference>